<dbReference type="STRING" id="690879.TSACC_21747"/>
<evidence type="ECO:0000313" key="3">
    <source>
        <dbReference type="EMBL" id="GAT33332.1"/>
    </source>
</evidence>
<gene>
    <name evidence="3" type="ORF">TSACC_21747</name>
</gene>
<dbReference type="GO" id="GO:0016020">
    <property type="term" value="C:membrane"/>
    <property type="evidence" value="ECO:0007669"/>
    <property type="project" value="GOC"/>
</dbReference>
<feature type="transmembrane region" description="Helical" evidence="1">
    <location>
        <begin position="178"/>
        <end position="204"/>
    </location>
</feature>
<keyword evidence="1" id="KW-0472">Membrane</keyword>
<dbReference type="InterPro" id="IPR051916">
    <property type="entry name" value="GPI-anchor_lipid_remodeler"/>
</dbReference>
<keyword evidence="1" id="KW-1133">Transmembrane helix</keyword>
<protein>
    <submittedName>
        <fullName evidence="3">Metal-dependent hydrolase, endonuclease/exonuclease/phosphatase family</fullName>
    </submittedName>
</protein>
<dbReference type="InterPro" id="IPR002591">
    <property type="entry name" value="Phosphodiest/P_Trfase"/>
</dbReference>
<evidence type="ECO:0000259" key="2">
    <source>
        <dbReference type="Pfam" id="PF03372"/>
    </source>
</evidence>
<keyword evidence="3" id="KW-0269">Exonuclease</keyword>
<dbReference type="Pfam" id="PF01663">
    <property type="entry name" value="Phosphodiest"/>
    <property type="match status" value="1"/>
</dbReference>
<keyword evidence="3" id="KW-0540">Nuclease</keyword>
<dbReference type="GO" id="GO:0004527">
    <property type="term" value="F:exonuclease activity"/>
    <property type="evidence" value="ECO:0007669"/>
    <property type="project" value="UniProtKB-KW"/>
</dbReference>
<evidence type="ECO:0000256" key="1">
    <source>
        <dbReference type="SAM" id="Phobius"/>
    </source>
</evidence>
<proteinExistence type="predicted"/>
<dbReference type="InParanoid" id="A0A146G7J9"/>
<organism evidence="3 4">
    <name type="scientific">Terrimicrobium sacchariphilum</name>
    <dbReference type="NCBI Taxonomy" id="690879"/>
    <lineage>
        <taxon>Bacteria</taxon>
        <taxon>Pseudomonadati</taxon>
        <taxon>Verrucomicrobiota</taxon>
        <taxon>Terrimicrobiia</taxon>
        <taxon>Terrimicrobiales</taxon>
        <taxon>Terrimicrobiaceae</taxon>
        <taxon>Terrimicrobium</taxon>
    </lineage>
</organism>
<dbReference type="InterPro" id="IPR005135">
    <property type="entry name" value="Endo/exonuclease/phosphatase"/>
</dbReference>
<dbReference type="AlphaFoldDB" id="A0A146G7J9"/>
<dbReference type="PANTHER" id="PTHR14859:SF1">
    <property type="entry name" value="PGAP2-INTERACTING PROTEIN"/>
    <property type="match status" value="1"/>
</dbReference>
<dbReference type="Proteomes" id="UP000076023">
    <property type="component" value="Unassembled WGS sequence"/>
</dbReference>
<keyword evidence="3" id="KW-0255">Endonuclease</keyword>
<name>A0A146G7J9_TERSA</name>
<dbReference type="EMBL" id="BDCO01000002">
    <property type="protein sequence ID" value="GAT33332.1"/>
    <property type="molecule type" value="Genomic_DNA"/>
</dbReference>
<dbReference type="GO" id="GO:0006506">
    <property type="term" value="P:GPI anchor biosynthetic process"/>
    <property type="evidence" value="ECO:0007669"/>
    <property type="project" value="TreeGrafter"/>
</dbReference>
<dbReference type="SUPFAM" id="SSF56219">
    <property type="entry name" value="DNase I-like"/>
    <property type="match status" value="1"/>
</dbReference>
<dbReference type="SUPFAM" id="SSF53649">
    <property type="entry name" value="Alkaline phosphatase-like"/>
    <property type="match status" value="1"/>
</dbReference>
<dbReference type="InterPro" id="IPR036691">
    <property type="entry name" value="Endo/exonu/phosph_ase_sf"/>
</dbReference>
<dbReference type="GO" id="GO:0004519">
    <property type="term" value="F:endonuclease activity"/>
    <property type="evidence" value="ECO:0007669"/>
    <property type="project" value="UniProtKB-KW"/>
</dbReference>
<keyword evidence="4" id="KW-1185">Reference proteome</keyword>
<dbReference type="Pfam" id="PF03372">
    <property type="entry name" value="Exo_endo_phos"/>
    <property type="match status" value="1"/>
</dbReference>
<feature type="domain" description="Endonuclease/exonuclease/phosphatase" evidence="2">
    <location>
        <begin position="529"/>
        <end position="753"/>
    </location>
</feature>
<dbReference type="Gene3D" id="3.40.720.10">
    <property type="entry name" value="Alkaline Phosphatase, subunit A"/>
    <property type="match status" value="2"/>
</dbReference>
<dbReference type="PANTHER" id="PTHR14859">
    <property type="entry name" value="CALCOFLUOR WHITE HYPERSENSITIVE PROTEIN PRECURSOR"/>
    <property type="match status" value="1"/>
</dbReference>
<accession>A0A146G7J9</accession>
<reference evidence="4" key="1">
    <citation type="journal article" date="2017" name="Genome Announc.">
        <title>Draft Genome Sequence of Terrimicrobium sacchariphilum NM-5T, a Facultative Anaerobic Soil Bacterium of the Class Spartobacteria.</title>
        <authorList>
            <person name="Qiu Y.L."/>
            <person name="Tourlousse D.M."/>
            <person name="Matsuura N."/>
            <person name="Ohashi A."/>
            <person name="Sekiguchi Y."/>
        </authorList>
    </citation>
    <scope>NUCLEOTIDE SEQUENCE [LARGE SCALE GENOMIC DNA]</scope>
    <source>
        <strain evidence="4">NM-5</strain>
    </source>
</reference>
<comment type="caution">
    <text evidence="3">The sequence shown here is derived from an EMBL/GenBank/DDBJ whole genome shotgun (WGS) entry which is preliminary data.</text>
</comment>
<keyword evidence="3" id="KW-0378">Hydrolase</keyword>
<dbReference type="Gene3D" id="3.60.10.10">
    <property type="entry name" value="Endonuclease/exonuclease/phosphatase"/>
    <property type="match status" value="1"/>
</dbReference>
<dbReference type="InterPro" id="IPR017850">
    <property type="entry name" value="Alkaline_phosphatase_core_sf"/>
</dbReference>
<sequence>MFSEVEAKVRQSLRWFDRCEWAIRWLRLRVCPDAGESPGVLLIQIDGLAYRQLETAMSEGRCPFLKSLLARENHSLSVFYSGLPSSTPAVQGELLYGTRCAVPSFSYRDPDTGEISDLFHPDLVRKVEGWLSRQGEPLLAGGSSWSNIYSGGAAKEDTHFCISDIDSELRPRNLVRRLAVFILFPVAIVRVGLMMVSEFFFGLLDALFGVARGQHPVKEAAALVARLCAGIALRELITIGVRIDLARGLPIIHANYIGYDDMAHRRGPGSRFAHWSLAGIDRSVRSLFQAAHGSTRRDYHVWIFSDHGQEATRPFEQVHGRSIFDAIDEALALAGDPIAPKDSDLEVGGLPQGRGYQLAHLGPVAQLYLPIEPDDKQKRRIAEALVAAGVPGILIRSGDRLLWIDDTNGHFVEQGSSIPALQSHPPGLAAIIVEDLIRLATHPDTGHLVLLGWGLRKPTITFTTENGSHAGPGVDETRGFLITPPAAGISRKLLLRPLDLREALLSLVRDRPFSAPPEARDPPAEIRVVTYNAHGCCGNDGRISPRRIARILRECKADVVAIQELDRNRSRSRVEDQVLEIAVSLGFHHVFCPTVIRGAEQYGHAIFSRYPITKVKVDYLPSVSLTWWREPRAALWCTVQLGTRAIHIVTTHLGLTPAERRAQVNVLLGPEWIGKIPSGESVIFCGDMNFQPGGYCHREVLRAGLEDPVPPSMKTFGSTVSVVRLDHLFTSPDLKVREVHVVRNYLTRLASDHLPIVARIGVGGDQRAPSQKVRS</sequence>
<evidence type="ECO:0000313" key="4">
    <source>
        <dbReference type="Proteomes" id="UP000076023"/>
    </source>
</evidence>
<dbReference type="OrthoDB" id="155529at2"/>
<keyword evidence="1" id="KW-0812">Transmembrane</keyword>